<comment type="caution">
    <text evidence="1">The sequence shown here is derived from an EMBL/GenBank/DDBJ whole genome shotgun (WGS) entry which is preliminary data.</text>
</comment>
<keyword evidence="2" id="KW-1185">Reference proteome</keyword>
<name>A0A2M9CQZ9_9CELL</name>
<dbReference type="OrthoDB" id="4980185at2"/>
<reference evidence="1 2" key="1">
    <citation type="submission" date="2017-11" db="EMBL/GenBank/DDBJ databases">
        <title>Genomic Encyclopedia of Archaeal and Bacterial Type Strains, Phase II (KMG-II): From Individual Species to Whole Genera.</title>
        <authorList>
            <person name="Goeker M."/>
        </authorList>
    </citation>
    <scope>NUCLEOTIDE SEQUENCE [LARGE SCALE GENOMIC DNA]</scope>
    <source>
        <strain evidence="1 2">DSM 25478</strain>
    </source>
</reference>
<accession>A0A2M9CQZ9</accession>
<evidence type="ECO:0000313" key="2">
    <source>
        <dbReference type="Proteomes" id="UP000231693"/>
    </source>
</evidence>
<organism evidence="1 2">
    <name type="scientific">Sediminihabitans luteus</name>
    <dbReference type="NCBI Taxonomy" id="1138585"/>
    <lineage>
        <taxon>Bacteria</taxon>
        <taxon>Bacillati</taxon>
        <taxon>Actinomycetota</taxon>
        <taxon>Actinomycetes</taxon>
        <taxon>Micrococcales</taxon>
        <taxon>Cellulomonadaceae</taxon>
        <taxon>Sediminihabitans</taxon>
    </lineage>
</organism>
<evidence type="ECO:0000313" key="1">
    <source>
        <dbReference type="EMBL" id="PJJ74268.1"/>
    </source>
</evidence>
<sequence length="172" mass="18720">MSRRRRRPRPSDRVRTTRRFAVGATLAAVAAAVLGIEPLHVLALLALIVSAAALWNTAPDDSPVELPATPGWSRDGTRRDVSQLAWAVHGRDRRVGERVIRRLRDLATTTLATHGVDLADPTQADRARALLGPSAHDALTDTTRMPTPRTAAAVMTTLEQLAARTPERQNHP</sequence>
<protein>
    <submittedName>
        <fullName evidence="1">Uncharacterized protein</fullName>
    </submittedName>
</protein>
<dbReference type="AlphaFoldDB" id="A0A2M9CQZ9"/>
<dbReference type="Proteomes" id="UP000231693">
    <property type="component" value="Unassembled WGS sequence"/>
</dbReference>
<dbReference type="RefSeq" id="WP_100422891.1">
    <property type="nucleotide sequence ID" value="NZ_BOOX01000006.1"/>
</dbReference>
<dbReference type="EMBL" id="PGFE01000002">
    <property type="protein sequence ID" value="PJJ74268.1"/>
    <property type="molecule type" value="Genomic_DNA"/>
</dbReference>
<dbReference type="PROSITE" id="PS51318">
    <property type="entry name" value="TAT"/>
    <property type="match status" value="1"/>
</dbReference>
<proteinExistence type="predicted"/>
<dbReference type="InterPro" id="IPR006311">
    <property type="entry name" value="TAT_signal"/>
</dbReference>
<gene>
    <name evidence="1" type="ORF">CLV28_1762</name>
</gene>